<reference evidence="2 3" key="1">
    <citation type="journal article" date="2016" name="Nat. Commun.">
        <title>Thousands of microbial genomes shed light on interconnected biogeochemical processes in an aquifer system.</title>
        <authorList>
            <person name="Anantharaman K."/>
            <person name="Brown C.T."/>
            <person name="Hug L.A."/>
            <person name="Sharon I."/>
            <person name="Castelle C.J."/>
            <person name="Probst A.J."/>
            <person name="Thomas B.C."/>
            <person name="Singh A."/>
            <person name="Wilkins M.J."/>
            <person name="Karaoz U."/>
            <person name="Brodie E.L."/>
            <person name="Williams K.H."/>
            <person name="Hubbard S.S."/>
            <person name="Banfield J.F."/>
        </authorList>
    </citation>
    <scope>NUCLEOTIDE SEQUENCE [LARGE SCALE GENOMIC DNA]</scope>
</reference>
<protein>
    <submittedName>
        <fullName evidence="2">Uncharacterized protein</fullName>
    </submittedName>
</protein>
<dbReference type="EMBL" id="MFMC01000007">
    <property type="protein sequence ID" value="OGG77759.1"/>
    <property type="molecule type" value="Genomic_DNA"/>
</dbReference>
<evidence type="ECO:0000313" key="2">
    <source>
        <dbReference type="EMBL" id="OGG77759.1"/>
    </source>
</evidence>
<gene>
    <name evidence="2" type="ORF">A3B35_03140</name>
</gene>
<evidence type="ECO:0000256" key="1">
    <source>
        <dbReference type="SAM" id="MobiDB-lite"/>
    </source>
</evidence>
<dbReference type="STRING" id="1798515.A3B35_03140"/>
<proteinExistence type="predicted"/>
<comment type="caution">
    <text evidence="2">The sequence shown here is derived from an EMBL/GenBank/DDBJ whole genome shotgun (WGS) entry which is preliminary data.</text>
</comment>
<dbReference type="AlphaFoldDB" id="A0A1F6EVV0"/>
<feature type="region of interest" description="Disordered" evidence="1">
    <location>
        <begin position="1"/>
        <end position="88"/>
    </location>
</feature>
<name>A0A1F6EVV0_9BACT</name>
<accession>A0A1F6EVV0</accession>
<sequence length="88" mass="9875">MTMEELQPIPHTPDIRKVSPRPEMPGIVPPRPGKLPGEERPEINDEDDDDIIIVPPPAPSPEIRRDRLPGADHDDDDKDEGPPKPTRH</sequence>
<organism evidence="2 3">
    <name type="scientific">Candidatus Kaiserbacteria bacterium RIFCSPLOWO2_01_FULL_54_24</name>
    <dbReference type="NCBI Taxonomy" id="1798515"/>
    <lineage>
        <taxon>Bacteria</taxon>
        <taxon>Candidatus Kaiseribacteriota</taxon>
    </lineage>
</organism>
<feature type="compositionally biased region" description="Basic and acidic residues" evidence="1">
    <location>
        <begin position="62"/>
        <end position="72"/>
    </location>
</feature>
<evidence type="ECO:0000313" key="3">
    <source>
        <dbReference type="Proteomes" id="UP000177215"/>
    </source>
</evidence>
<dbReference type="Proteomes" id="UP000177215">
    <property type="component" value="Unassembled WGS sequence"/>
</dbReference>